<keyword evidence="4 7" id="KW-0812">Transmembrane</keyword>
<dbReference type="PANTHER" id="PTHR43266:SF2">
    <property type="entry name" value="MAJOR FACILITATOR SUPERFAMILY (MFS) PROFILE DOMAIN-CONTAINING PROTEIN"/>
    <property type="match status" value="1"/>
</dbReference>
<feature type="transmembrane region" description="Helical" evidence="7">
    <location>
        <begin position="40"/>
        <end position="59"/>
    </location>
</feature>
<feature type="transmembrane region" description="Helical" evidence="7">
    <location>
        <begin position="112"/>
        <end position="132"/>
    </location>
</feature>
<gene>
    <name evidence="8" type="ORF">FC32_GL001890</name>
</gene>
<evidence type="ECO:0000256" key="5">
    <source>
        <dbReference type="ARBA" id="ARBA00022989"/>
    </source>
</evidence>
<reference evidence="8 9" key="1">
    <citation type="journal article" date="2015" name="Genome Announc.">
        <title>Expanding the biotechnology potential of lactobacilli through comparative genomics of 213 strains and associated genera.</title>
        <authorList>
            <person name="Sun Z."/>
            <person name="Harris H.M."/>
            <person name="McCann A."/>
            <person name="Guo C."/>
            <person name="Argimon S."/>
            <person name="Zhang W."/>
            <person name="Yang X."/>
            <person name="Jeffery I.B."/>
            <person name="Cooney J.C."/>
            <person name="Kagawa T.F."/>
            <person name="Liu W."/>
            <person name="Song Y."/>
            <person name="Salvetti E."/>
            <person name="Wrobel A."/>
            <person name="Rasinkangas P."/>
            <person name="Parkhill J."/>
            <person name="Rea M.C."/>
            <person name="O'Sullivan O."/>
            <person name="Ritari J."/>
            <person name="Douillard F.P."/>
            <person name="Paul Ross R."/>
            <person name="Yang R."/>
            <person name="Briner A.E."/>
            <person name="Felis G.E."/>
            <person name="de Vos W.M."/>
            <person name="Barrangou R."/>
            <person name="Klaenhammer T.R."/>
            <person name="Caufield P.W."/>
            <person name="Cui Y."/>
            <person name="Zhang H."/>
            <person name="O'Toole P.W."/>
        </authorList>
    </citation>
    <scope>NUCLEOTIDE SEQUENCE [LARGE SCALE GENOMIC DNA]</scope>
    <source>
        <strain evidence="8 9">DSM 16634</strain>
    </source>
</reference>
<feature type="transmembrane region" description="Helical" evidence="7">
    <location>
        <begin position="345"/>
        <end position="363"/>
    </location>
</feature>
<feature type="transmembrane region" description="Helical" evidence="7">
    <location>
        <begin position="138"/>
        <end position="163"/>
    </location>
</feature>
<dbReference type="Proteomes" id="UP000051324">
    <property type="component" value="Unassembled WGS sequence"/>
</dbReference>
<dbReference type="Gene3D" id="1.20.1250.20">
    <property type="entry name" value="MFS general substrate transporter like domains"/>
    <property type="match status" value="2"/>
</dbReference>
<accession>A0A0R1U4C4</accession>
<keyword evidence="6 7" id="KW-0472">Membrane</keyword>
<keyword evidence="2" id="KW-0813">Transport</keyword>
<feature type="transmembrane region" description="Helical" evidence="7">
    <location>
        <begin position="251"/>
        <end position="270"/>
    </location>
</feature>
<dbReference type="OrthoDB" id="9775268at2"/>
<dbReference type="GO" id="GO:0022857">
    <property type="term" value="F:transmembrane transporter activity"/>
    <property type="evidence" value="ECO:0007669"/>
    <property type="project" value="InterPro"/>
</dbReference>
<evidence type="ECO:0000256" key="3">
    <source>
        <dbReference type="ARBA" id="ARBA00022475"/>
    </source>
</evidence>
<evidence type="ECO:0000256" key="4">
    <source>
        <dbReference type="ARBA" id="ARBA00022692"/>
    </source>
</evidence>
<protein>
    <submittedName>
        <fullName evidence="8">Transporter, major facilitator family</fullName>
    </submittedName>
</protein>
<comment type="subcellular location">
    <subcellularLocation>
        <location evidence="1">Cell membrane</location>
        <topology evidence="1">Multi-pass membrane protein</topology>
    </subcellularLocation>
</comment>
<evidence type="ECO:0000256" key="2">
    <source>
        <dbReference type="ARBA" id="ARBA00022448"/>
    </source>
</evidence>
<evidence type="ECO:0000256" key="1">
    <source>
        <dbReference type="ARBA" id="ARBA00004651"/>
    </source>
</evidence>
<dbReference type="RefSeq" id="WP_025087347.1">
    <property type="nucleotide sequence ID" value="NZ_AZFT01000030.1"/>
</dbReference>
<dbReference type="AlphaFoldDB" id="A0A0R1U4C4"/>
<comment type="caution">
    <text evidence="8">The sequence shown here is derived from an EMBL/GenBank/DDBJ whole genome shotgun (WGS) entry which is preliminary data.</text>
</comment>
<name>A0A0R1U4C4_9LACO</name>
<dbReference type="EMBL" id="AZFT01000030">
    <property type="protein sequence ID" value="KRL86179.1"/>
    <property type="molecule type" value="Genomic_DNA"/>
</dbReference>
<evidence type="ECO:0000256" key="7">
    <source>
        <dbReference type="SAM" id="Phobius"/>
    </source>
</evidence>
<dbReference type="Pfam" id="PF07690">
    <property type="entry name" value="MFS_1"/>
    <property type="match status" value="1"/>
</dbReference>
<evidence type="ECO:0000313" key="9">
    <source>
        <dbReference type="Proteomes" id="UP000051324"/>
    </source>
</evidence>
<dbReference type="GO" id="GO:0005886">
    <property type="term" value="C:plasma membrane"/>
    <property type="evidence" value="ECO:0007669"/>
    <property type="project" value="UniProtKB-SubCell"/>
</dbReference>
<keyword evidence="5 7" id="KW-1133">Transmembrane helix</keyword>
<sequence length="370" mass="39463">MRVTGSSLAFSVILLLSPVALLVSSPFVGTIVDRTARKRVVLWAQSASILVVLVMYGAFSLVKAPLLQVVLAGSLVFCLTLCDNFQKVAYKAATVNLVAQTDHQRLIAGEQLVAALMMLVAPILGGILFPVLTLQQAMLVEAFVILLLAKLSFTAFGETFVPSNDEKDWHGFRRGLEYIGQDKILVALLSLGVLANLALSAVIIGEPVVLLQQQHLSTQVYGWIEASLALGMISGSALMGVFSVTGDTRSYTAKVGFLITLVLSLLALACLGEQRLWISVVFAIGLCLLGNAICLANTPYMLHMRTKVALKRQGRINATADALTSIASPVGLGLFGFLFKYLPAGTIFLAASLVVLLASIKLAKQGKQCD</sequence>
<feature type="transmembrane region" description="Helical" evidence="7">
    <location>
        <begin position="276"/>
        <end position="297"/>
    </location>
</feature>
<keyword evidence="9" id="KW-1185">Reference proteome</keyword>
<evidence type="ECO:0000256" key="6">
    <source>
        <dbReference type="ARBA" id="ARBA00023136"/>
    </source>
</evidence>
<feature type="transmembrane region" description="Helical" evidence="7">
    <location>
        <begin position="184"/>
        <end position="204"/>
    </location>
</feature>
<organism evidence="8 9">
    <name type="scientific">Ligilactobacillus apodemi DSM 16634 = JCM 16172</name>
    <dbReference type="NCBI Taxonomy" id="1423724"/>
    <lineage>
        <taxon>Bacteria</taxon>
        <taxon>Bacillati</taxon>
        <taxon>Bacillota</taxon>
        <taxon>Bacilli</taxon>
        <taxon>Lactobacillales</taxon>
        <taxon>Lactobacillaceae</taxon>
        <taxon>Ligilactobacillus</taxon>
    </lineage>
</organism>
<dbReference type="SUPFAM" id="SSF103473">
    <property type="entry name" value="MFS general substrate transporter"/>
    <property type="match status" value="1"/>
</dbReference>
<evidence type="ECO:0000313" key="8">
    <source>
        <dbReference type="EMBL" id="KRL86179.1"/>
    </source>
</evidence>
<dbReference type="InterPro" id="IPR011701">
    <property type="entry name" value="MFS"/>
</dbReference>
<dbReference type="STRING" id="1423724.FC32_GL001890"/>
<feature type="transmembrane region" description="Helical" evidence="7">
    <location>
        <begin position="65"/>
        <end position="82"/>
    </location>
</feature>
<keyword evidence="3" id="KW-1003">Cell membrane</keyword>
<feature type="transmembrane region" description="Helical" evidence="7">
    <location>
        <begin position="318"/>
        <end position="339"/>
    </location>
</feature>
<dbReference type="eggNOG" id="COG2814">
    <property type="taxonomic scope" value="Bacteria"/>
</dbReference>
<dbReference type="InterPro" id="IPR036259">
    <property type="entry name" value="MFS_trans_sf"/>
</dbReference>
<feature type="transmembrane region" description="Helical" evidence="7">
    <location>
        <begin position="6"/>
        <end position="28"/>
    </location>
</feature>
<feature type="transmembrane region" description="Helical" evidence="7">
    <location>
        <begin position="224"/>
        <end position="244"/>
    </location>
</feature>
<dbReference type="PANTHER" id="PTHR43266">
    <property type="entry name" value="MACROLIDE-EFFLUX PROTEIN"/>
    <property type="match status" value="1"/>
</dbReference>
<dbReference type="CDD" id="cd06173">
    <property type="entry name" value="MFS_MefA_like"/>
    <property type="match status" value="1"/>
</dbReference>
<dbReference type="PATRIC" id="fig|1423724.4.peg.1974"/>
<proteinExistence type="predicted"/>